<dbReference type="SMART" id="SM00345">
    <property type="entry name" value="HTH_GNTR"/>
    <property type="match status" value="1"/>
</dbReference>
<dbReference type="EMBL" id="JBEWLY010000004">
    <property type="protein sequence ID" value="MET1754175.1"/>
    <property type="molecule type" value="Genomic_DNA"/>
</dbReference>
<evidence type="ECO:0000256" key="1">
    <source>
        <dbReference type="ARBA" id="ARBA00023015"/>
    </source>
</evidence>
<evidence type="ECO:0000313" key="5">
    <source>
        <dbReference type="EMBL" id="MET1754175.1"/>
    </source>
</evidence>
<proteinExistence type="predicted"/>
<dbReference type="InterPro" id="IPR008920">
    <property type="entry name" value="TF_FadR/GntR_C"/>
</dbReference>
<accession>A0ABV2CX40</accession>
<sequence>MTKPPSLADALFLKLDAMIRSAQLAPGSRLPSQKDIAEQENVSRTVVREAVARLEAKGSVVARRGSGVFVSDDARYQAFQVSRDDMKELADVVRLLEVRLAIETEMAALAAARRTMADIRDMRQALNDMTLADDPIDSAAADTRLHMAIARATKNENFVKLVDFLGVRLVPPRSLYLRDQPVEAQQAYSEKVFKEHEAIVDAIVRMNSDGAREAARHHMQESLCRHAELNPTGLAPRPSA</sequence>
<keyword evidence="1" id="KW-0805">Transcription regulation</keyword>
<dbReference type="PROSITE" id="PS50949">
    <property type="entry name" value="HTH_GNTR"/>
    <property type="match status" value="1"/>
</dbReference>
<dbReference type="RefSeq" id="WP_353982575.1">
    <property type="nucleotide sequence ID" value="NZ_JBEWLY010000004.1"/>
</dbReference>
<dbReference type="CDD" id="cd07377">
    <property type="entry name" value="WHTH_GntR"/>
    <property type="match status" value="1"/>
</dbReference>
<feature type="domain" description="HTH gntR-type" evidence="4">
    <location>
        <begin position="5"/>
        <end position="73"/>
    </location>
</feature>
<comment type="caution">
    <text evidence="5">The sequence shown here is derived from an EMBL/GenBank/DDBJ whole genome shotgun (WGS) entry which is preliminary data.</text>
</comment>
<reference evidence="5 6" key="1">
    <citation type="submission" date="2024-07" db="EMBL/GenBank/DDBJ databases">
        <title>Novosphingobium kalidii RD2P27.</title>
        <authorList>
            <person name="Sun J.-Q."/>
        </authorList>
    </citation>
    <scope>NUCLEOTIDE SEQUENCE [LARGE SCALE GENOMIC DNA]</scope>
    <source>
        <strain evidence="5 6">RD2P27</strain>
    </source>
</reference>
<name>A0ABV2CX40_9SPHN</name>
<dbReference type="InterPro" id="IPR011711">
    <property type="entry name" value="GntR_C"/>
</dbReference>
<dbReference type="Proteomes" id="UP001548713">
    <property type="component" value="Unassembled WGS sequence"/>
</dbReference>
<dbReference type="InterPro" id="IPR036390">
    <property type="entry name" value="WH_DNA-bd_sf"/>
</dbReference>
<dbReference type="PRINTS" id="PR00035">
    <property type="entry name" value="HTHGNTR"/>
</dbReference>
<keyword evidence="6" id="KW-1185">Reference proteome</keyword>
<dbReference type="SUPFAM" id="SSF46785">
    <property type="entry name" value="Winged helix' DNA-binding domain"/>
    <property type="match status" value="1"/>
</dbReference>
<dbReference type="PANTHER" id="PTHR43537:SF5">
    <property type="entry name" value="UXU OPERON TRANSCRIPTIONAL REGULATOR"/>
    <property type="match status" value="1"/>
</dbReference>
<dbReference type="SMART" id="SM00895">
    <property type="entry name" value="FCD"/>
    <property type="match status" value="1"/>
</dbReference>
<dbReference type="SUPFAM" id="SSF48008">
    <property type="entry name" value="GntR ligand-binding domain-like"/>
    <property type="match status" value="1"/>
</dbReference>
<dbReference type="InterPro" id="IPR000524">
    <property type="entry name" value="Tscrpt_reg_HTH_GntR"/>
</dbReference>
<keyword evidence="2" id="KW-0238">DNA-binding</keyword>
<dbReference type="InterPro" id="IPR036388">
    <property type="entry name" value="WH-like_DNA-bd_sf"/>
</dbReference>
<organism evidence="5 6">
    <name type="scientific">Novosphingobium kalidii</name>
    <dbReference type="NCBI Taxonomy" id="3230299"/>
    <lineage>
        <taxon>Bacteria</taxon>
        <taxon>Pseudomonadati</taxon>
        <taxon>Pseudomonadota</taxon>
        <taxon>Alphaproteobacteria</taxon>
        <taxon>Sphingomonadales</taxon>
        <taxon>Sphingomonadaceae</taxon>
        <taxon>Novosphingobium</taxon>
    </lineage>
</organism>
<evidence type="ECO:0000256" key="3">
    <source>
        <dbReference type="ARBA" id="ARBA00023163"/>
    </source>
</evidence>
<dbReference type="Pfam" id="PF00392">
    <property type="entry name" value="GntR"/>
    <property type="match status" value="1"/>
</dbReference>
<evidence type="ECO:0000256" key="2">
    <source>
        <dbReference type="ARBA" id="ARBA00023125"/>
    </source>
</evidence>
<dbReference type="Gene3D" id="1.20.120.530">
    <property type="entry name" value="GntR ligand-binding domain-like"/>
    <property type="match status" value="1"/>
</dbReference>
<evidence type="ECO:0000313" key="6">
    <source>
        <dbReference type="Proteomes" id="UP001548713"/>
    </source>
</evidence>
<evidence type="ECO:0000259" key="4">
    <source>
        <dbReference type="PROSITE" id="PS50949"/>
    </source>
</evidence>
<gene>
    <name evidence="5" type="ORF">ABVV53_01655</name>
</gene>
<dbReference type="PANTHER" id="PTHR43537">
    <property type="entry name" value="TRANSCRIPTIONAL REGULATOR, GNTR FAMILY"/>
    <property type="match status" value="1"/>
</dbReference>
<keyword evidence="3" id="KW-0804">Transcription</keyword>
<protein>
    <submittedName>
        <fullName evidence="5">FadR/GntR family transcriptional regulator</fullName>
    </submittedName>
</protein>
<dbReference type="Gene3D" id="1.10.10.10">
    <property type="entry name" value="Winged helix-like DNA-binding domain superfamily/Winged helix DNA-binding domain"/>
    <property type="match status" value="1"/>
</dbReference>
<dbReference type="Pfam" id="PF07729">
    <property type="entry name" value="FCD"/>
    <property type="match status" value="1"/>
</dbReference>